<organism evidence="4 5">
    <name type="scientific">Victivallis vadensis</name>
    <dbReference type="NCBI Taxonomy" id="172901"/>
    <lineage>
        <taxon>Bacteria</taxon>
        <taxon>Pseudomonadati</taxon>
        <taxon>Lentisphaerota</taxon>
        <taxon>Lentisphaeria</taxon>
        <taxon>Victivallales</taxon>
        <taxon>Victivallaceae</taxon>
        <taxon>Victivallis</taxon>
    </lineage>
</organism>
<gene>
    <name evidence="4" type="ORF">C8D82_102107</name>
</gene>
<dbReference type="InterPro" id="IPR036390">
    <property type="entry name" value="WH_DNA-bd_sf"/>
</dbReference>
<dbReference type="Proteomes" id="UP000245959">
    <property type="component" value="Unassembled WGS sequence"/>
</dbReference>
<dbReference type="SUPFAM" id="SSF46785">
    <property type="entry name" value="Winged helix' DNA-binding domain"/>
    <property type="match status" value="1"/>
</dbReference>
<dbReference type="Pfam" id="PF13377">
    <property type="entry name" value="Peripla_BP_3"/>
    <property type="match status" value="1"/>
</dbReference>
<name>A0A2U1BA48_9BACT</name>
<dbReference type="PANTHER" id="PTHR30146:SF109">
    <property type="entry name" value="HTH-TYPE TRANSCRIPTIONAL REGULATOR GALS"/>
    <property type="match status" value="1"/>
</dbReference>
<sequence length="351" mass="39077">MNLPPRQRMARELRERCRQLPGGSRLDTVRKLMEEYTTSQRTVEQVLNELAADGLLVRRPGSGWYVRDNSAEKVRRYLLIFPAWPSPNYRELESEFRRQADGARFKVDTVNLNYDEQFFRNIRVESYDAVIVTPPAGPLLPHDLEIIFSWRIPAVLLREIGDLGLSMASGQAHSGGALAASRLISAGHRKLALLLTEPEADTSDARLRGFLDFARYSGAEVAVISSPPAPGGNTDGISYRAIDRHLKEHGLDFTALFLQSAAAALEVYKVFSDHGLRIPDDVSVIAHDNVTQAGYLNPPLTCIGSMSGYAGTVSGILAGLDRVLKREIPFFHLRDEPKLVERKSIRDLNTN</sequence>
<proteinExistence type="predicted"/>
<dbReference type="PANTHER" id="PTHR30146">
    <property type="entry name" value="LACI-RELATED TRANSCRIPTIONAL REPRESSOR"/>
    <property type="match status" value="1"/>
</dbReference>
<keyword evidence="2" id="KW-0238">DNA-binding</keyword>
<keyword evidence="5" id="KW-1185">Reference proteome</keyword>
<dbReference type="CDD" id="cd06267">
    <property type="entry name" value="PBP1_LacI_sugar_binding-like"/>
    <property type="match status" value="1"/>
</dbReference>
<accession>A0A2U1BA48</accession>
<keyword evidence="3" id="KW-0804">Transcription</keyword>
<protein>
    <submittedName>
        <fullName evidence="4">GntR family transcriptional regulator</fullName>
    </submittedName>
</protein>
<evidence type="ECO:0000256" key="1">
    <source>
        <dbReference type="ARBA" id="ARBA00023015"/>
    </source>
</evidence>
<dbReference type="GO" id="GO:0000976">
    <property type="term" value="F:transcription cis-regulatory region binding"/>
    <property type="evidence" value="ECO:0007669"/>
    <property type="project" value="TreeGrafter"/>
</dbReference>
<evidence type="ECO:0000313" key="5">
    <source>
        <dbReference type="Proteomes" id="UP000245959"/>
    </source>
</evidence>
<dbReference type="PROSITE" id="PS50949">
    <property type="entry name" value="HTH_GNTR"/>
    <property type="match status" value="1"/>
</dbReference>
<reference evidence="4 5" key="1">
    <citation type="submission" date="2018-04" db="EMBL/GenBank/DDBJ databases">
        <title>Genomic Encyclopedia of Type Strains, Phase IV (KMG-IV): sequencing the most valuable type-strain genomes for metagenomic binning, comparative biology and taxonomic classification.</title>
        <authorList>
            <person name="Goeker M."/>
        </authorList>
    </citation>
    <scope>NUCLEOTIDE SEQUENCE [LARGE SCALE GENOMIC DNA]</scope>
    <source>
        <strain evidence="4 5">DSM 14823</strain>
    </source>
</reference>
<evidence type="ECO:0000313" key="4">
    <source>
        <dbReference type="EMBL" id="PVY45536.1"/>
    </source>
</evidence>
<dbReference type="InterPro" id="IPR046335">
    <property type="entry name" value="LacI/GalR-like_sensor"/>
</dbReference>
<dbReference type="GO" id="GO:0003700">
    <property type="term" value="F:DNA-binding transcription factor activity"/>
    <property type="evidence" value="ECO:0007669"/>
    <property type="project" value="InterPro"/>
</dbReference>
<comment type="caution">
    <text evidence="4">The sequence shown here is derived from an EMBL/GenBank/DDBJ whole genome shotgun (WGS) entry which is preliminary data.</text>
</comment>
<dbReference type="Gene3D" id="3.40.50.2300">
    <property type="match status" value="2"/>
</dbReference>
<dbReference type="AlphaFoldDB" id="A0A2U1BA48"/>
<dbReference type="GeneID" id="78293896"/>
<evidence type="ECO:0000256" key="3">
    <source>
        <dbReference type="ARBA" id="ARBA00023163"/>
    </source>
</evidence>
<dbReference type="EMBL" id="QEKH01000002">
    <property type="protein sequence ID" value="PVY45536.1"/>
    <property type="molecule type" value="Genomic_DNA"/>
</dbReference>
<dbReference type="RefSeq" id="WP_165832771.1">
    <property type="nucleotide sequence ID" value="NZ_CABMMC010000319.1"/>
</dbReference>
<dbReference type="SUPFAM" id="SSF53822">
    <property type="entry name" value="Periplasmic binding protein-like I"/>
    <property type="match status" value="1"/>
</dbReference>
<dbReference type="SMART" id="SM00345">
    <property type="entry name" value="HTH_GNTR"/>
    <property type="match status" value="1"/>
</dbReference>
<dbReference type="InterPro" id="IPR036388">
    <property type="entry name" value="WH-like_DNA-bd_sf"/>
</dbReference>
<dbReference type="InterPro" id="IPR000524">
    <property type="entry name" value="Tscrpt_reg_HTH_GntR"/>
</dbReference>
<dbReference type="CDD" id="cd07377">
    <property type="entry name" value="WHTH_GntR"/>
    <property type="match status" value="1"/>
</dbReference>
<dbReference type="Gene3D" id="1.10.10.10">
    <property type="entry name" value="Winged helix-like DNA-binding domain superfamily/Winged helix DNA-binding domain"/>
    <property type="match status" value="1"/>
</dbReference>
<evidence type="ECO:0000256" key="2">
    <source>
        <dbReference type="ARBA" id="ARBA00023125"/>
    </source>
</evidence>
<keyword evidence="1" id="KW-0805">Transcription regulation</keyword>
<dbReference type="Pfam" id="PF00392">
    <property type="entry name" value="GntR"/>
    <property type="match status" value="1"/>
</dbReference>
<dbReference type="InterPro" id="IPR028082">
    <property type="entry name" value="Peripla_BP_I"/>
</dbReference>